<protein>
    <submittedName>
        <fullName evidence="2">Uncharacterized protein</fullName>
    </submittedName>
</protein>
<organism evidence="2 4">
    <name type="scientific">Didymodactylos carnosus</name>
    <dbReference type="NCBI Taxonomy" id="1234261"/>
    <lineage>
        <taxon>Eukaryota</taxon>
        <taxon>Metazoa</taxon>
        <taxon>Spiralia</taxon>
        <taxon>Gnathifera</taxon>
        <taxon>Rotifera</taxon>
        <taxon>Eurotatoria</taxon>
        <taxon>Bdelloidea</taxon>
        <taxon>Philodinida</taxon>
        <taxon>Philodinidae</taxon>
        <taxon>Didymodactylos</taxon>
    </lineage>
</organism>
<dbReference type="OrthoDB" id="10048932at2759"/>
<accession>A0A814PV16</accession>
<dbReference type="EMBL" id="CAJNOQ010005773">
    <property type="protein sequence ID" value="CAF1110993.1"/>
    <property type="molecule type" value="Genomic_DNA"/>
</dbReference>
<keyword evidence="4" id="KW-1185">Reference proteome</keyword>
<proteinExistence type="predicted"/>
<gene>
    <name evidence="2" type="ORF">GPM918_LOCUS19231</name>
    <name evidence="3" type="ORF">SRO942_LOCUS19230</name>
</gene>
<reference evidence="2" key="1">
    <citation type="submission" date="2021-02" db="EMBL/GenBank/DDBJ databases">
        <authorList>
            <person name="Nowell W R."/>
        </authorList>
    </citation>
    <scope>NUCLEOTIDE SEQUENCE</scope>
</reference>
<keyword evidence="1" id="KW-0812">Transmembrane</keyword>
<evidence type="ECO:0000313" key="2">
    <source>
        <dbReference type="EMBL" id="CAF1110993.1"/>
    </source>
</evidence>
<sequence>MACPGQLDQYGIWNNGFDCLPINGRSRVCCQSGSKKECCFIDQLRPDINDIDNNSVHSNRVLLLSPSTLSSILHKNGSSYNFLMIGIGISVCLLIICLVIIMYLLKKRCTLLHSRDSRQNSDESRFSGSSKCLDSYSDYWNRASILPAGWTLPKNFNENIGTTFYNYSDN</sequence>
<dbReference type="AlphaFoldDB" id="A0A814PV16"/>
<keyword evidence="1" id="KW-1133">Transmembrane helix</keyword>
<dbReference type="Proteomes" id="UP000681722">
    <property type="component" value="Unassembled WGS sequence"/>
</dbReference>
<evidence type="ECO:0000313" key="4">
    <source>
        <dbReference type="Proteomes" id="UP000663829"/>
    </source>
</evidence>
<dbReference type="EMBL" id="CAJOBC010005774">
    <property type="protein sequence ID" value="CAF3875413.1"/>
    <property type="molecule type" value="Genomic_DNA"/>
</dbReference>
<name>A0A814PV16_9BILA</name>
<comment type="caution">
    <text evidence="2">The sequence shown here is derived from an EMBL/GenBank/DDBJ whole genome shotgun (WGS) entry which is preliminary data.</text>
</comment>
<feature type="transmembrane region" description="Helical" evidence="1">
    <location>
        <begin position="82"/>
        <end position="105"/>
    </location>
</feature>
<keyword evidence="1" id="KW-0472">Membrane</keyword>
<dbReference type="Proteomes" id="UP000663829">
    <property type="component" value="Unassembled WGS sequence"/>
</dbReference>
<evidence type="ECO:0000313" key="3">
    <source>
        <dbReference type="EMBL" id="CAF3875413.1"/>
    </source>
</evidence>
<evidence type="ECO:0000256" key="1">
    <source>
        <dbReference type="SAM" id="Phobius"/>
    </source>
</evidence>